<name>A0A3N4JVA5_9PEZI</name>
<dbReference type="PANTHER" id="PTHR23022:SF119">
    <property type="entry name" value="TC1-LIKE TRANSPOSASE DDE DOMAIN-CONTAINING PROTEIN"/>
    <property type="match status" value="1"/>
</dbReference>
<reference evidence="1 2" key="1">
    <citation type="journal article" date="2018" name="Nat. Ecol. Evol.">
        <title>Pezizomycetes genomes reveal the molecular basis of ectomycorrhizal truffle lifestyle.</title>
        <authorList>
            <person name="Murat C."/>
            <person name="Payen T."/>
            <person name="Noel B."/>
            <person name="Kuo A."/>
            <person name="Morin E."/>
            <person name="Chen J."/>
            <person name="Kohler A."/>
            <person name="Krizsan K."/>
            <person name="Balestrini R."/>
            <person name="Da Silva C."/>
            <person name="Montanini B."/>
            <person name="Hainaut M."/>
            <person name="Levati E."/>
            <person name="Barry K.W."/>
            <person name="Belfiori B."/>
            <person name="Cichocki N."/>
            <person name="Clum A."/>
            <person name="Dockter R.B."/>
            <person name="Fauchery L."/>
            <person name="Guy J."/>
            <person name="Iotti M."/>
            <person name="Le Tacon F."/>
            <person name="Lindquist E.A."/>
            <person name="Lipzen A."/>
            <person name="Malagnac F."/>
            <person name="Mello A."/>
            <person name="Molinier V."/>
            <person name="Miyauchi S."/>
            <person name="Poulain J."/>
            <person name="Riccioni C."/>
            <person name="Rubini A."/>
            <person name="Sitrit Y."/>
            <person name="Splivallo R."/>
            <person name="Traeger S."/>
            <person name="Wang M."/>
            <person name="Zifcakova L."/>
            <person name="Wipf D."/>
            <person name="Zambonelli A."/>
            <person name="Paolocci F."/>
            <person name="Nowrousian M."/>
            <person name="Ottonello S."/>
            <person name="Baldrian P."/>
            <person name="Spatafora J.W."/>
            <person name="Henrissat B."/>
            <person name="Nagy L.G."/>
            <person name="Aury J.M."/>
            <person name="Wincker P."/>
            <person name="Grigoriev I.V."/>
            <person name="Bonfante P."/>
            <person name="Martin F.M."/>
        </authorList>
    </citation>
    <scope>NUCLEOTIDE SEQUENCE [LARGE SCALE GENOMIC DNA]</scope>
    <source>
        <strain evidence="1 2">120613-1</strain>
    </source>
</reference>
<dbReference type="InterPro" id="IPR052338">
    <property type="entry name" value="Transposase_5"/>
</dbReference>
<evidence type="ECO:0000313" key="1">
    <source>
        <dbReference type="EMBL" id="RPB00772.1"/>
    </source>
</evidence>
<dbReference type="Gene3D" id="3.30.420.10">
    <property type="entry name" value="Ribonuclease H-like superfamily/Ribonuclease H"/>
    <property type="match status" value="1"/>
</dbReference>
<organism evidence="1 2">
    <name type="scientific">Choiromyces venosus 120613-1</name>
    <dbReference type="NCBI Taxonomy" id="1336337"/>
    <lineage>
        <taxon>Eukaryota</taxon>
        <taxon>Fungi</taxon>
        <taxon>Dikarya</taxon>
        <taxon>Ascomycota</taxon>
        <taxon>Pezizomycotina</taxon>
        <taxon>Pezizomycetes</taxon>
        <taxon>Pezizales</taxon>
        <taxon>Tuberaceae</taxon>
        <taxon>Choiromyces</taxon>
    </lineage>
</organism>
<evidence type="ECO:0000313" key="2">
    <source>
        <dbReference type="Proteomes" id="UP000276215"/>
    </source>
</evidence>
<evidence type="ECO:0008006" key="3">
    <source>
        <dbReference type="Google" id="ProtNLM"/>
    </source>
</evidence>
<accession>A0A3N4JVA5</accession>
<sequence>MKWKDIAALVNIKLSTCHDIYARSKVDNTPTNKHRTGRPPIFDEAEKEKLCLFITQDKRTRQLGWEDLLTELGYACSVRTLRNVKWCQDRLHWTYEDWIQTLWTDESTFSTTGFGHRPWVLCRPEEEFHPDCIDETWESGRESVMIWGGFCGEMKSELQVIPPGVKVDSVYYVTHILDPVLIPFWHQTCEHYGWTQVVEDGAPSHQRFAKHCRAINQVEILPWPPQSLDLNLIEALWGDMETELGETFGQIKDIEVIIRAVKAILDSIEISRLDGLIRSMPECLEAVIAAVYSYSQKGANSREYRTDTVPTIGGHGNPQPLPYS</sequence>
<dbReference type="Proteomes" id="UP000276215">
    <property type="component" value="Unassembled WGS sequence"/>
</dbReference>
<keyword evidence="2" id="KW-1185">Reference proteome</keyword>
<dbReference type="EMBL" id="ML120377">
    <property type="protein sequence ID" value="RPB00772.1"/>
    <property type="molecule type" value="Genomic_DNA"/>
</dbReference>
<dbReference type="PANTHER" id="PTHR23022">
    <property type="entry name" value="TRANSPOSABLE ELEMENT-RELATED"/>
    <property type="match status" value="1"/>
</dbReference>
<gene>
    <name evidence="1" type="ORF">L873DRAFT_1842770</name>
</gene>
<dbReference type="STRING" id="1336337.A0A3N4JVA5"/>
<proteinExistence type="predicted"/>
<protein>
    <recommendedName>
        <fullName evidence="3">Tc1-like transposase DDE domain-containing protein</fullName>
    </recommendedName>
</protein>
<dbReference type="OrthoDB" id="5410741at2759"/>
<dbReference type="GO" id="GO:0003676">
    <property type="term" value="F:nucleic acid binding"/>
    <property type="evidence" value="ECO:0007669"/>
    <property type="project" value="InterPro"/>
</dbReference>
<dbReference type="InterPro" id="IPR036397">
    <property type="entry name" value="RNaseH_sf"/>
</dbReference>
<dbReference type="AlphaFoldDB" id="A0A3N4JVA5"/>